<dbReference type="RefSeq" id="WP_110478453.1">
    <property type="nucleotide sequence ID" value="NZ_CP081939.1"/>
</dbReference>
<dbReference type="SUPFAM" id="SSF69349">
    <property type="entry name" value="Phage fibre proteins"/>
    <property type="match status" value="1"/>
</dbReference>
<evidence type="ECO:0000313" key="2">
    <source>
        <dbReference type="Proteomes" id="UP000247594"/>
    </source>
</evidence>
<protein>
    <recommendedName>
        <fullName evidence="3">Phage protein</fullName>
    </recommendedName>
</protein>
<sequence>MKIIKECLIDGKEYDLSHCHIVLELNNAGRGFIVVESDGDLTGKTVEISVGEAAHFYQYFNGVIEHAQDDEPKFKKCFIREKVAVFEGVHNCSIRHATLNDICAYLQSKTGITFKLPSQPYATTPIPNFTHSGSGYQLLNNLGRLFNIPDYLWQQGADGTVFVGSYQDSRWYGKNIEIDSSEALDSSNNRMTLPIYSAIRPGALVNQHKITQTELINDELILQWQSVDEKGKPKQKSPQRQMMEKEFPELAGGYHLPRYAKVIGVADPSSGGDIADPFRPKYAVELQVLNEDGSDDTNTPPYSAVPLPVTSTGSQGGDFAFPEVGTIVEIGYAYGRPDKPFVRTLLAQDKTVPSVAIGEQLKQQRPEVFERTDAAGNKTRETDQTITDRSFIRVIETDTETKNIGTSQSNIDADKQINVGGNYSLSVIGNITTVTAGNNTTAIDGTFKEQISGIAERCSDVLIKLQAPAIQLLASQINIGSGEQNILNIMEETIQIVADLANTVASHTHNGGSAPDQSSTFNSYNNRALAEKGKLTPIIQR</sequence>
<evidence type="ECO:0000313" key="1">
    <source>
        <dbReference type="EMBL" id="PXZ39551.1"/>
    </source>
</evidence>
<accession>A0AAE5TJF5</accession>
<dbReference type="AlphaFoldDB" id="A0AAE5TJF5"/>
<dbReference type="EMBL" id="QJPJ01000005">
    <property type="protein sequence ID" value="PXZ39551.1"/>
    <property type="molecule type" value="Genomic_DNA"/>
</dbReference>
<gene>
    <name evidence="1" type="ORF">DM482_04370</name>
</gene>
<evidence type="ECO:0008006" key="3">
    <source>
        <dbReference type="Google" id="ProtNLM"/>
    </source>
</evidence>
<organism evidence="1 2">
    <name type="scientific">Avibacterium paragallinarum</name>
    <name type="common">Haemophilus gallinarum</name>
    <dbReference type="NCBI Taxonomy" id="728"/>
    <lineage>
        <taxon>Bacteria</taxon>
        <taxon>Pseudomonadati</taxon>
        <taxon>Pseudomonadota</taxon>
        <taxon>Gammaproteobacteria</taxon>
        <taxon>Pasteurellales</taxon>
        <taxon>Pasteurellaceae</taxon>
        <taxon>Avibacterium</taxon>
    </lineage>
</organism>
<dbReference type="Proteomes" id="UP000247594">
    <property type="component" value="Unassembled WGS sequence"/>
</dbReference>
<comment type="caution">
    <text evidence="1">The sequence shown here is derived from an EMBL/GenBank/DDBJ whole genome shotgun (WGS) entry which is preliminary data.</text>
</comment>
<reference evidence="1 2" key="1">
    <citation type="submission" date="2018-06" db="EMBL/GenBank/DDBJ databases">
        <authorList>
            <person name="Teymurazov M."/>
            <person name="Kislichkina A."/>
            <person name="Abaymova A."/>
            <person name="Mukhina T."/>
            <person name="Mayskaya N."/>
            <person name="Svetoch E."/>
            <person name="Bogun A."/>
        </authorList>
    </citation>
    <scope>NUCLEOTIDE SEQUENCE [LARGE SCALE GENOMIC DNA]</scope>
    <source>
        <strain evidence="1 2">SCPM-O-B-8406</strain>
    </source>
</reference>
<proteinExistence type="predicted"/>
<dbReference type="SUPFAM" id="SSF69255">
    <property type="entry name" value="gp5 N-terminal domain-like"/>
    <property type="match status" value="1"/>
</dbReference>
<name>A0AAE5TJF5_AVIPA</name>